<proteinExistence type="predicted"/>
<dbReference type="Proteomes" id="UP000252118">
    <property type="component" value="Unassembled WGS sequence"/>
</dbReference>
<gene>
    <name evidence="1" type="ORF">DET59_10628</name>
</gene>
<evidence type="ECO:0000313" key="1">
    <source>
        <dbReference type="EMBL" id="RBP04242.1"/>
    </source>
</evidence>
<evidence type="ECO:0000313" key="2">
    <source>
        <dbReference type="Proteomes" id="UP000252118"/>
    </source>
</evidence>
<sequence>MKFIEPRNINAEKVNWLISERARAIVSYYAEYTEYTESDVVDKLLLNLLEDKNFIEWIKNKRNNKRVIRQLKIEQLMEED</sequence>
<dbReference type="AlphaFoldDB" id="A0A366EPA1"/>
<comment type="caution">
    <text evidence="1">The sequence shown here is derived from an EMBL/GenBank/DDBJ whole genome shotgun (WGS) entry which is preliminary data.</text>
</comment>
<accession>A0A366EPA1</accession>
<name>A0A366EPA1_9BACI</name>
<reference evidence="1 2" key="1">
    <citation type="submission" date="2018-06" db="EMBL/GenBank/DDBJ databases">
        <title>Freshwater and sediment microbial communities from various areas in North America, analyzing microbe dynamics in response to fracking.</title>
        <authorList>
            <person name="Lamendella R."/>
        </authorList>
    </citation>
    <scope>NUCLEOTIDE SEQUENCE [LARGE SCALE GENOMIC DNA]</scope>
    <source>
        <strain evidence="1 2">97B</strain>
    </source>
</reference>
<protein>
    <submittedName>
        <fullName evidence="1">Uncharacterized protein</fullName>
    </submittedName>
</protein>
<dbReference type="EMBL" id="QNRJ01000006">
    <property type="protein sequence ID" value="RBP04242.1"/>
    <property type="molecule type" value="Genomic_DNA"/>
</dbReference>
<organism evidence="1 2">
    <name type="scientific">Rossellomorea aquimaris</name>
    <dbReference type="NCBI Taxonomy" id="189382"/>
    <lineage>
        <taxon>Bacteria</taxon>
        <taxon>Bacillati</taxon>
        <taxon>Bacillota</taxon>
        <taxon>Bacilli</taxon>
        <taxon>Bacillales</taxon>
        <taxon>Bacillaceae</taxon>
        <taxon>Rossellomorea</taxon>
    </lineage>
</organism>